<gene>
    <name evidence="9" type="primary">cyoE</name>
    <name evidence="10" type="ORF">D9V73_02170</name>
</gene>
<dbReference type="HAMAP" id="MF_00154">
    <property type="entry name" value="CyoE_CtaB"/>
    <property type="match status" value="1"/>
</dbReference>
<evidence type="ECO:0000256" key="3">
    <source>
        <dbReference type="ARBA" id="ARBA00022679"/>
    </source>
</evidence>
<dbReference type="Pfam" id="PF01040">
    <property type="entry name" value="UbiA"/>
    <property type="match status" value="1"/>
</dbReference>
<dbReference type="CDD" id="cd13957">
    <property type="entry name" value="PT_UbiA_Cox10"/>
    <property type="match status" value="1"/>
</dbReference>
<keyword evidence="4 9" id="KW-0812">Transmembrane</keyword>
<evidence type="ECO:0000256" key="6">
    <source>
        <dbReference type="ARBA" id="ARBA00023133"/>
    </source>
</evidence>
<sequence length="285" mass="32975">MIMLLFGLLKPRIVFGNSISSLGGFLLASKGNVNYYLLFLNLISISLVVSSACILNNVIDYKIDQRMNRTKNRILVINSCFYNLSIYISVFLGIFGLFLYGWFFNLLCVLLASCALIIYIVFYSLYLKMKSRHSTIIGSLSGAIPPILGYCSVVNHINLCMVNLFIIFFIWQIPHSYSIFVKNLQDYKNAKIPVFPAVKPFLTVRYHVNIFILLFLMCTCSLTIINCTGYKFFYSLLILSLIWFYLSIKKYKNDKEHIIWSKNVFYCSILIMFIMNIMISIDFID</sequence>
<keyword evidence="3 9" id="KW-0808">Transferase</keyword>
<evidence type="ECO:0000256" key="7">
    <source>
        <dbReference type="ARBA" id="ARBA00023136"/>
    </source>
</evidence>
<dbReference type="InterPro" id="IPR000537">
    <property type="entry name" value="UbiA_prenyltransferase"/>
</dbReference>
<evidence type="ECO:0000256" key="2">
    <source>
        <dbReference type="ARBA" id="ARBA00022475"/>
    </source>
</evidence>
<evidence type="ECO:0000313" key="11">
    <source>
        <dbReference type="Proteomes" id="UP000298566"/>
    </source>
</evidence>
<dbReference type="EMBL" id="CP033004">
    <property type="protein sequence ID" value="QCI23429.1"/>
    <property type="molecule type" value="Genomic_DNA"/>
</dbReference>
<comment type="similarity">
    <text evidence="9">Belongs to the UbiA prenyltransferase family. Protoheme IX farnesyltransferase subfamily.</text>
</comment>
<keyword evidence="7 9" id="KW-0472">Membrane</keyword>
<dbReference type="InterPro" id="IPR044878">
    <property type="entry name" value="UbiA_sf"/>
</dbReference>
<dbReference type="AlphaFoldDB" id="A0A4D6Y392"/>
<evidence type="ECO:0000256" key="1">
    <source>
        <dbReference type="ARBA" id="ARBA00004141"/>
    </source>
</evidence>
<keyword evidence="2 9" id="KW-1003">Cell membrane</keyword>
<dbReference type="RefSeq" id="WP_158336638.1">
    <property type="nucleotide sequence ID" value="NZ_CP033004.1"/>
</dbReference>
<feature type="transmembrane region" description="Helical" evidence="9">
    <location>
        <begin position="232"/>
        <end position="248"/>
    </location>
</feature>
<feature type="transmembrane region" description="Helical" evidence="9">
    <location>
        <begin position="206"/>
        <end position="225"/>
    </location>
</feature>
<evidence type="ECO:0000256" key="8">
    <source>
        <dbReference type="ARBA" id="ARBA00047690"/>
    </source>
</evidence>
<evidence type="ECO:0000256" key="5">
    <source>
        <dbReference type="ARBA" id="ARBA00022989"/>
    </source>
</evidence>
<dbReference type="PANTHER" id="PTHR43448:SF2">
    <property type="entry name" value="PROTOHEME IX FARNESYLTRANSFERASE, MITOCHONDRIAL"/>
    <property type="match status" value="1"/>
</dbReference>
<keyword evidence="6 9" id="KW-0350">Heme biosynthesis</keyword>
<feature type="transmembrane region" description="Helical" evidence="9">
    <location>
        <begin position="80"/>
        <end position="98"/>
    </location>
</feature>
<evidence type="ECO:0000313" key="10">
    <source>
        <dbReference type="EMBL" id="QCI23429.1"/>
    </source>
</evidence>
<evidence type="ECO:0000256" key="4">
    <source>
        <dbReference type="ARBA" id="ARBA00022692"/>
    </source>
</evidence>
<name>A0A4D6Y392_BUCMH</name>
<dbReference type="EC" id="2.5.1.141" evidence="9"/>
<dbReference type="OrthoDB" id="9814417at2"/>
<dbReference type="GO" id="GO:0048034">
    <property type="term" value="P:heme O biosynthetic process"/>
    <property type="evidence" value="ECO:0007669"/>
    <property type="project" value="UniProtKB-UniRule"/>
</dbReference>
<feature type="transmembrane region" description="Helical" evidence="9">
    <location>
        <begin position="104"/>
        <end position="126"/>
    </location>
</feature>
<dbReference type="NCBIfam" id="TIGR01473">
    <property type="entry name" value="cyoE_ctaB"/>
    <property type="match status" value="1"/>
</dbReference>
<dbReference type="InterPro" id="IPR006369">
    <property type="entry name" value="Protohaem_IX_farnesylTrfase"/>
</dbReference>
<comment type="miscellaneous">
    <text evidence="9">Carbon 2 of the heme B porphyrin ring is defined according to the Fischer nomenclature.</text>
</comment>
<dbReference type="UniPathway" id="UPA00834">
    <property type="reaction ID" value="UER00712"/>
</dbReference>
<dbReference type="NCBIfam" id="NF003348">
    <property type="entry name" value="PRK04375.1-1"/>
    <property type="match status" value="1"/>
</dbReference>
<comment type="catalytic activity">
    <reaction evidence="8 9">
        <text>heme b + (2E,6E)-farnesyl diphosphate + H2O = Fe(II)-heme o + diphosphate</text>
        <dbReference type="Rhea" id="RHEA:28070"/>
        <dbReference type="ChEBI" id="CHEBI:15377"/>
        <dbReference type="ChEBI" id="CHEBI:33019"/>
        <dbReference type="ChEBI" id="CHEBI:60344"/>
        <dbReference type="ChEBI" id="CHEBI:60530"/>
        <dbReference type="ChEBI" id="CHEBI:175763"/>
        <dbReference type="EC" id="2.5.1.141"/>
    </reaction>
</comment>
<comment type="function">
    <text evidence="9">Converts heme B (protoheme IX) to heme O by substitution of the vinyl group on carbon 2 of heme B porphyrin ring with a hydroxyethyl farnesyl side group.</text>
</comment>
<proteinExistence type="inferred from homology"/>
<protein>
    <recommendedName>
        <fullName evidence="9">Protoheme IX farnesyltransferase</fullName>
        <ecNumber evidence="9">2.5.1.141</ecNumber>
    </recommendedName>
    <alternativeName>
        <fullName evidence="9">Heme B farnesyltransferase</fullName>
    </alternativeName>
    <alternativeName>
        <fullName evidence="9">Heme O synthase</fullName>
    </alternativeName>
</protein>
<feature type="transmembrane region" description="Helical" evidence="9">
    <location>
        <begin position="35"/>
        <end position="59"/>
    </location>
</feature>
<dbReference type="GO" id="GO:0005886">
    <property type="term" value="C:plasma membrane"/>
    <property type="evidence" value="ECO:0007669"/>
    <property type="project" value="UniProtKB-SubCell"/>
</dbReference>
<comment type="pathway">
    <text evidence="9">Porphyrin-containing compound metabolism; heme O biosynthesis; heme O from protoheme: step 1/1.</text>
</comment>
<evidence type="ECO:0000256" key="9">
    <source>
        <dbReference type="HAMAP-Rule" id="MF_00154"/>
    </source>
</evidence>
<dbReference type="GO" id="GO:0008495">
    <property type="term" value="F:protoheme IX farnesyltransferase activity"/>
    <property type="evidence" value="ECO:0007669"/>
    <property type="project" value="UniProtKB-UniRule"/>
</dbReference>
<feature type="transmembrane region" description="Helical" evidence="9">
    <location>
        <begin position="147"/>
        <end position="171"/>
    </location>
</feature>
<keyword evidence="5 9" id="KW-1133">Transmembrane helix</keyword>
<accession>A0A4D6Y392</accession>
<dbReference type="PANTHER" id="PTHR43448">
    <property type="entry name" value="PROTOHEME IX FARNESYLTRANSFERASE, MITOCHONDRIAL"/>
    <property type="match status" value="1"/>
</dbReference>
<dbReference type="Proteomes" id="UP000298566">
    <property type="component" value="Chromosome"/>
</dbReference>
<comment type="subcellular location">
    <subcellularLocation>
        <location evidence="9">Cell membrane</location>
        <topology evidence="9">Multi-pass membrane protein</topology>
    </subcellularLocation>
    <subcellularLocation>
        <location evidence="1">Membrane</location>
        <topology evidence="1">Multi-pass membrane protein</topology>
    </subcellularLocation>
</comment>
<dbReference type="Gene3D" id="1.10.357.140">
    <property type="entry name" value="UbiA prenyltransferase"/>
    <property type="match status" value="1"/>
</dbReference>
<feature type="transmembrane region" description="Helical" evidence="9">
    <location>
        <begin position="263"/>
        <end position="284"/>
    </location>
</feature>
<reference evidence="10 11" key="1">
    <citation type="submission" date="2018-10" db="EMBL/GenBank/DDBJ databases">
        <title>Comparative functional genomics of the obligate endosymbiont Buchnera aphidicola.</title>
        <authorList>
            <person name="Chong R.A."/>
        </authorList>
    </citation>
    <scope>NUCLEOTIDE SEQUENCE [LARGE SCALE GENOMIC DNA]</scope>
    <source>
        <strain evidence="10 11">Mrh</strain>
    </source>
</reference>
<organism evidence="10 11">
    <name type="scientific">Buchnera aphidicola subsp. Melaphis rhois</name>
    <dbReference type="NCBI Taxonomy" id="118103"/>
    <lineage>
        <taxon>Bacteria</taxon>
        <taxon>Pseudomonadati</taxon>
        <taxon>Pseudomonadota</taxon>
        <taxon>Gammaproteobacteria</taxon>
        <taxon>Enterobacterales</taxon>
        <taxon>Erwiniaceae</taxon>
        <taxon>Buchnera</taxon>
    </lineage>
</organism>